<dbReference type="EMBL" id="FOSW01000004">
    <property type="protein sequence ID" value="SFK92296.1"/>
    <property type="molecule type" value="Genomic_DNA"/>
</dbReference>
<keyword evidence="1" id="KW-1133">Transmembrane helix</keyword>
<feature type="transmembrane region" description="Helical" evidence="1">
    <location>
        <begin position="184"/>
        <end position="207"/>
    </location>
</feature>
<feature type="transmembrane region" description="Helical" evidence="1">
    <location>
        <begin position="121"/>
        <end position="140"/>
    </location>
</feature>
<protein>
    <submittedName>
        <fullName evidence="2">Uncharacterized protein</fullName>
    </submittedName>
</protein>
<gene>
    <name evidence="2" type="ORF">SAMN04488085_104369</name>
</gene>
<keyword evidence="1" id="KW-0472">Membrane</keyword>
<keyword evidence="1" id="KW-0812">Transmembrane</keyword>
<feature type="transmembrane region" description="Helical" evidence="1">
    <location>
        <begin position="6"/>
        <end position="30"/>
    </location>
</feature>
<accession>A0A1I4DJW5</accession>
<dbReference type="STRING" id="504800.SAMN04488085_104369"/>
<name>A0A1I4DJW5_9ACTN</name>
<evidence type="ECO:0000313" key="3">
    <source>
        <dbReference type="Proteomes" id="UP000199152"/>
    </source>
</evidence>
<dbReference type="Proteomes" id="UP000199152">
    <property type="component" value="Unassembled WGS sequence"/>
</dbReference>
<dbReference type="RefSeq" id="WP_091323474.1">
    <property type="nucleotide sequence ID" value="NZ_FOSW01000004.1"/>
</dbReference>
<feature type="transmembrane region" description="Helical" evidence="1">
    <location>
        <begin position="227"/>
        <end position="247"/>
    </location>
</feature>
<proteinExistence type="predicted"/>
<dbReference type="InParanoid" id="A0A1I4DJW5"/>
<sequence>MWLWWVLGGLAVWLVLALAAALVLGLTVRLADQRAGLRDDVPSAARRRVPFPRLGVGLVAGAVALTVVGYAVEVSGASGQAARLLALDSALPLARVFVVLLFAVAALAAIAGAGRIPGRRTWWSAVGVAAAGIAALEAGTSRAHAAFEATSTTVVASAAGAAVVTLGALWFLSRSERRDRSRILLSLAAYAAVSVGLSAVSAALAGAYGTRSGWATGATLVEHLAEALAAVVFLLAVLIGVAPRLVLPADWVLRRAADAHTLDVEVPGPAGRPASR</sequence>
<evidence type="ECO:0000313" key="2">
    <source>
        <dbReference type="EMBL" id="SFK92296.1"/>
    </source>
</evidence>
<feature type="transmembrane region" description="Helical" evidence="1">
    <location>
        <begin position="92"/>
        <end position="114"/>
    </location>
</feature>
<reference evidence="3" key="1">
    <citation type="submission" date="2016-10" db="EMBL/GenBank/DDBJ databases">
        <authorList>
            <person name="Varghese N."/>
            <person name="Submissions S."/>
        </authorList>
    </citation>
    <scope>NUCLEOTIDE SEQUENCE [LARGE SCALE GENOMIC DNA]</scope>
    <source>
        <strain evidence="3">DSM 45317</strain>
    </source>
</reference>
<organism evidence="2 3">
    <name type="scientific">Geodermatophilus ruber</name>
    <dbReference type="NCBI Taxonomy" id="504800"/>
    <lineage>
        <taxon>Bacteria</taxon>
        <taxon>Bacillati</taxon>
        <taxon>Actinomycetota</taxon>
        <taxon>Actinomycetes</taxon>
        <taxon>Geodermatophilales</taxon>
        <taxon>Geodermatophilaceae</taxon>
        <taxon>Geodermatophilus</taxon>
    </lineage>
</organism>
<dbReference type="OrthoDB" id="5195638at2"/>
<dbReference type="AlphaFoldDB" id="A0A1I4DJW5"/>
<feature type="transmembrane region" description="Helical" evidence="1">
    <location>
        <begin position="51"/>
        <end position="72"/>
    </location>
</feature>
<keyword evidence="3" id="KW-1185">Reference proteome</keyword>
<feature type="transmembrane region" description="Helical" evidence="1">
    <location>
        <begin position="152"/>
        <end position="172"/>
    </location>
</feature>
<evidence type="ECO:0000256" key="1">
    <source>
        <dbReference type="SAM" id="Phobius"/>
    </source>
</evidence>